<sequence>MNDITENVITNPLITTTENLEKLSNDTVNNLRSTAEQIRKSYAQIYDNKGKAILRSQLDPMIIPVNSRLESFINNRYEPIDESDVIPDSDKVSNELDRSIIILSKGLTRGFPILQKRLNSWFYVTPRETMNSIQETYNKSKELRGDGQLAPIIASVDTSIQITTDALRNLMNFNSEKKEKKEDEEKDIVVSTEENKSTTAKIEITSDKTVVDPLIF</sequence>
<reference evidence="1" key="1">
    <citation type="submission" date="2023-04" db="EMBL/GenBank/DDBJ databases">
        <title>Candida boidinii NBRC 1967.</title>
        <authorList>
            <person name="Ichikawa N."/>
            <person name="Sato H."/>
            <person name="Tonouchi N."/>
        </authorList>
    </citation>
    <scope>NUCLEOTIDE SEQUENCE</scope>
    <source>
        <strain evidence="1">NBRC 1967</strain>
    </source>
</reference>
<protein>
    <submittedName>
        <fullName evidence="1">Unnamed protein product</fullName>
    </submittedName>
</protein>
<keyword evidence="2" id="KW-1185">Reference proteome</keyword>
<proteinExistence type="predicted"/>
<comment type="caution">
    <text evidence="1">The sequence shown here is derived from an EMBL/GenBank/DDBJ whole genome shotgun (WGS) entry which is preliminary data.</text>
</comment>
<evidence type="ECO:0000313" key="1">
    <source>
        <dbReference type="EMBL" id="GME94279.1"/>
    </source>
</evidence>
<dbReference type="Proteomes" id="UP001165101">
    <property type="component" value="Unassembled WGS sequence"/>
</dbReference>
<evidence type="ECO:0000313" key="2">
    <source>
        <dbReference type="Proteomes" id="UP001165101"/>
    </source>
</evidence>
<gene>
    <name evidence="1" type="ORF">Cboi01_000346000</name>
</gene>
<organism evidence="1 2">
    <name type="scientific">Candida boidinii</name>
    <name type="common">Yeast</name>
    <dbReference type="NCBI Taxonomy" id="5477"/>
    <lineage>
        <taxon>Eukaryota</taxon>
        <taxon>Fungi</taxon>
        <taxon>Dikarya</taxon>
        <taxon>Ascomycota</taxon>
        <taxon>Saccharomycotina</taxon>
        <taxon>Pichiomycetes</taxon>
        <taxon>Pichiales</taxon>
        <taxon>Pichiaceae</taxon>
        <taxon>Ogataea</taxon>
        <taxon>Ogataea/Candida clade</taxon>
    </lineage>
</organism>
<accession>A0ACB5TT67</accession>
<dbReference type="EMBL" id="BSXV01001902">
    <property type="protein sequence ID" value="GME94279.1"/>
    <property type="molecule type" value="Genomic_DNA"/>
</dbReference>
<name>A0ACB5TT67_CANBO</name>